<keyword evidence="7 8" id="KW-0998">Cell outer membrane</keyword>
<evidence type="ECO:0000256" key="9">
    <source>
        <dbReference type="RuleBase" id="RU003357"/>
    </source>
</evidence>
<name>A0A5M7BF44_9FLAO</name>
<dbReference type="InterPro" id="IPR037066">
    <property type="entry name" value="Plug_dom_sf"/>
</dbReference>
<dbReference type="AlphaFoldDB" id="A0A5M7BF44"/>
<dbReference type="NCBIfam" id="TIGR04056">
    <property type="entry name" value="OMP_RagA_SusC"/>
    <property type="match status" value="1"/>
</dbReference>
<dbReference type="OrthoDB" id="9768177at2"/>
<dbReference type="Gene3D" id="2.60.40.1120">
    <property type="entry name" value="Carboxypeptidase-like, regulatory domain"/>
    <property type="match status" value="1"/>
</dbReference>
<feature type="domain" description="TonB-dependent receptor plug" evidence="11">
    <location>
        <begin position="144"/>
        <end position="250"/>
    </location>
</feature>
<dbReference type="SUPFAM" id="SSF49464">
    <property type="entry name" value="Carboxypeptidase regulatory domain-like"/>
    <property type="match status" value="1"/>
</dbReference>
<dbReference type="GO" id="GO:0009279">
    <property type="term" value="C:cell outer membrane"/>
    <property type="evidence" value="ECO:0007669"/>
    <property type="project" value="UniProtKB-SubCell"/>
</dbReference>
<dbReference type="InterPro" id="IPR036942">
    <property type="entry name" value="Beta-barrel_TonB_sf"/>
</dbReference>
<feature type="domain" description="TonB-dependent receptor-like beta-barrel" evidence="10">
    <location>
        <begin position="503"/>
        <end position="860"/>
    </location>
</feature>
<keyword evidence="3 8" id="KW-1134">Transmembrane beta strand</keyword>
<comment type="subcellular location">
    <subcellularLocation>
        <location evidence="1 8">Cell outer membrane</location>
        <topology evidence="1 8">Multi-pass membrane protein</topology>
    </subcellularLocation>
</comment>
<evidence type="ECO:0000256" key="4">
    <source>
        <dbReference type="ARBA" id="ARBA00022692"/>
    </source>
</evidence>
<dbReference type="NCBIfam" id="TIGR04057">
    <property type="entry name" value="SusC_RagA_signa"/>
    <property type="match status" value="1"/>
</dbReference>
<dbReference type="InterPro" id="IPR039426">
    <property type="entry name" value="TonB-dep_rcpt-like"/>
</dbReference>
<dbReference type="SUPFAM" id="SSF56935">
    <property type="entry name" value="Porins"/>
    <property type="match status" value="1"/>
</dbReference>
<dbReference type="Gene3D" id="2.170.130.10">
    <property type="entry name" value="TonB-dependent receptor, plug domain"/>
    <property type="match status" value="1"/>
</dbReference>
<dbReference type="Gene3D" id="2.40.170.20">
    <property type="entry name" value="TonB-dependent receptor, beta-barrel domain"/>
    <property type="match status" value="1"/>
</dbReference>
<dbReference type="Pfam" id="PF07715">
    <property type="entry name" value="Plug"/>
    <property type="match status" value="1"/>
</dbReference>
<evidence type="ECO:0000313" key="13">
    <source>
        <dbReference type="EMBL" id="TSJ82227.1"/>
    </source>
</evidence>
<dbReference type="Pfam" id="PF13715">
    <property type="entry name" value="CarbopepD_reg_2"/>
    <property type="match status" value="1"/>
</dbReference>
<dbReference type="Pfam" id="PF00593">
    <property type="entry name" value="TonB_dep_Rec_b-barrel"/>
    <property type="match status" value="1"/>
</dbReference>
<evidence type="ECO:0000256" key="5">
    <source>
        <dbReference type="ARBA" id="ARBA00023077"/>
    </source>
</evidence>
<reference evidence="12" key="3">
    <citation type="submission" date="2019-09" db="EMBL/GenBank/DDBJ databases">
        <authorList>
            <person name="Zhang D.-C."/>
        </authorList>
    </citation>
    <scope>NUCLEOTIDE SEQUENCE</scope>
    <source>
        <strain evidence="12">RU-4-M-4</strain>
    </source>
</reference>
<evidence type="ECO:0000256" key="2">
    <source>
        <dbReference type="ARBA" id="ARBA00022448"/>
    </source>
</evidence>
<evidence type="ECO:0000256" key="6">
    <source>
        <dbReference type="ARBA" id="ARBA00023136"/>
    </source>
</evidence>
<dbReference type="InterPro" id="IPR023997">
    <property type="entry name" value="TonB-dep_OMP_SusC/RagA_CS"/>
</dbReference>
<reference evidence="12 15" key="1">
    <citation type="journal article" date="2015" name="Int. J. Syst. Evol. Microbiol.">
        <title>Algibacter amylolyticus sp. nov., isolated from intertidal sediment.</title>
        <authorList>
            <person name="Zhang D.C."/>
            <person name="Wu J."/>
            <person name="Neuner K."/>
            <person name="Yao J."/>
            <person name="Margesin R."/>
        </authorList>
    </citation>
    <scope>NUCLEOTIDE SEQUENCE [LARGE SCALE GENOMIC DNA]</scope>
    <source>
        <strain evidence="12 15">RU-4-M-4</strain>
    </source>
</reference>
<evidence type="ECO:0000256" key="3">
    <source>
        <dbReference type="ARBA" id="ARBA00022452"/>
    </source>
</evidence>
<evidence type="ECO:0000313" key="12">
    <source>
        <dbReference type="EMBL" id="KAA5827982.1"/>
    </source>
</evidence>
<dbReference type="EMBL" id="VWRS01000001">
    <property type="protein sequence ID" value="KAA5827982.1"/>
    <property type="molecule type" value="Genomic_DNA"/>
</dbReference>
<dbReference type="RefSeq" id="WP_144115323.1">
    <property type="nucleotide sequence ID" value="NZ_JACHGE010000001.1"/>
</dbReference>
<keyword evidence="12" id="KW-0675">Receptor</keyword>
<protein>
    <submittedName>
        <fullName evidence="12">TonB-dependent receptor</fullName>
    </submittedName>
</protein>
<evidence type="ECO:0000313" key="15">
    <source>
        <dbReference type="Proteomes" id="UP000322315"/>
    </source>
</evidence>
<dbReference type="FunFam" id="2.60.40.1120:FF:000003">
    <property type="entry name" value="Outer membrane protein Omp121"/>
    <property type="match status" value="1"/>
</dbReference>
<keyword evidence="6 8" id="KW-0472">Membrane</keyword>
<organism evidence="12 15">
    <name type="scientific">Algibacter amylolyticus</name>
    <dbReference type="NCBI Taxonomy" id="1608400"/>
    <lineage>
        <taxon>Bacteria</taxon>
        <taxon>Pseudomonadati</taxon>
        <taxon>Bacteroidota</taxon>
        <taxon>Flavobacteriia</taxon>
        <taxon>Flavobacteriales</taxon>
        <taxon>Flavobacteriaceae</taxon>
        <taxon>Algibacter</taxon>
    </lineage>
</organism>
<keyword evidence="2 8" id="KW-0813">Transport</keyword>
<reference evidence="13 14" key="2">
    <citation type="submission" date="2019-07" db="EMBL/GenBank/DDBJ databases">
        <title>Algibacter marinivivus sp. nov., isolated from the surface of a marine red alga.</title>
        <authorList>
            <person name="Zhong X."/>
            <person name="Xu W."/>
            <person name="Zhang Y."/>
            <person name="Zhang Q."/>
            <person name="Du Z."/>
        </authorList>
    </citation>
    <scope>NUCLEOTIDE SEQUENCE [LARGE SCALE GENOMIC DNA]</scope>
    <source>
        <strain evidence="13 14">RU-4-M-4</strain>
    </source>
</reference>
<dbReference type="InterPro" id="IPR008969">
    <property type="entry name" value="CarboxyPept-like_regulatory"/>
</dbReference>
<keyword evidence="5 9" id="KW-0798">TonB box</keyword>
<evidence type="ECO:0000259" key="10">
    <source>
        <dbReference type="Pfam" id="PF00593"/>
    </source>
</evidence>
<keyword evidence="14" id="KW-1185">Reference proteome</keyword>
<evidence type="ECO:0000256" key="8">
    <source>
        <dbReference type="PROSITE-ProRule" id="PRU01360"/>
    </source>
</evidence>
<sequence length="1107" mass="122818">MTKHSLFNYLFLFHRERKKINLYDKNKAFVALLIGAFLLFANNLQAQNQTITGLVTDGSELGGPLPGVTVLVKGTSNGTSTDFDGEFTLNNVASSATIVFSYIGYKSQEVIVNNQTSINITLEPDVSQLDEIVIVDYGYGKVKKSDMTGSSASISSRELSTMPISSAAEALSGRLPGVNVTSSDGEPGAEIRIRIRGGTSLSQDNSPLFVVDGFIVGGIDNIPVNDIASIDVLKDAAATAVYGAQASNGVIVVTTKNPVAGKTTISYNNFFQFNELPQDRKYKVLDPYEFVLANYEYQALRGETAVEGFEKFFGKYEDLELYKNRKATDWQDELFGGSRLSQYHNLSIGGGTELTKMNLSISHNADEGLLTGSGYERTAINFKINQKISDRLSFNAQARITNTIKDGAGTSSGQLDIKDAVQTRPVNGIADELDIDLTQVNSDDDFQQFLLSLVNPNELVKQDWRKRTDNDYVFNAALTWAVTDDITAKTSFSRSKGFQEDLRFYGPLTSESFNNGGSLPLGQRTNREDHSYRWINTINYKKDWGESKLDVLVGHEVSSSGGKSNFLRAENFRLSVTPEELFANMQFGDVDRISAGEFTDSNRKSFFGRFDFQLQDKYIFTLTARADQSSKFAKENALGIFPALAFAWKLKEEEFLKDVDFINQLKLRVSYGETGNDRIGSGLTQFLFEGTTERGPGFGNVFNVFYEPSSSTLYNPNLIWETTVTSNYGLDFTLFKKRLNGSFDYYKNETHDLLYTQAIPQNTGFNDQYANIGSTANEGLELGLSGYIVDTKDFTLSANFNIGHNVLTIEKLDGTQSRFAQSNWASTDLRNRNDYILELGGKLGNMYGFVTDGFYTVDDFESYDVATGTYILKDGIADASGTVGNTLRPGTLKLRDLNNDGIISDDDDRKIIGNALPDFQGGFGFNVKYKNFDFATFFNYQVGNDVYNTGKIQFNQFRRVSNGNLLNTMSLDNRFTYLDIDGSYTGTPGGIVTDLEQLRELNQGKNIWSHASHGAAAAVIHDWAIEDGSFLRLNNVTLGYSLPEKLISKIGLNKFRVFATGRNLAIWTKYSGFDPEVNSSRNPFTPGLDKSSFPRSRSYTFGINATF</sequence>
<comment type="similarity">
    <text evidence="8 9">Belongs to the TonB-dependent receptor family.</text>
</comment>
<evidence type="ECO:0000313" key="14">
    <source>
        <dbReference type="Proteomes" id="UP000315145"/>
    </source>
</evidence>
<dbReference type="Proteomes" id="UP000322315">
    <property type="component" value="Unassembled WGS sequence"/>
</dbReference>
<keyword evidence="4 8" id="KW-0812">Transmembrane</keyword>
<proteinExistence type="inferred from homology"/>
<dbReference type="PROSITE" id="PS52016">
    <property type="entry name" value="TONB_DEPENDENT_REC_3"/>
    <property type="match status" value="1"/>
</dbReference>
<dbReference type="InterPro" id="IPR023996">
    <property type="entry name" value="TonB-dep_OMP_SusC/RagA"/>
</dbReference>
<evidence type="ECO:0000256" key="1">
    <source>
        <dbReference type="ARBA" id="ARBA00004571"/>
    </source>
</evidence>
<dbReference type="Proteomes" id="UP000315145">
    <property type="component" value="Unassembled WGS sequence"/>
</dbReference>
<dbReference type="InterPro" id="IPR000531">
    <property type="entry name" value="Beta-barrel_TonB"/>
</dbReference>
<accession>A0A5M7BF44</accession>
<evidence type="ECO:0000256" key="7">
    <source>
        <dbReference type="ARBA" id="ARBA00023237"/>
    </source>
</evidence>
<evidence type="ECO:0000259" key="11">
    <source>
        <dbReference type="Pfam" id="PF07715"/>
    </source>
</evidence>
<dbReference type="InterPro" id="IPR012910">
    <property type="entry name" value="Plug_dom"/>
</dbReference>
<dbReference type="EMBL" id="VMBF01000001">
    <property type="protein sequence ID" value="TSJ82227.1"/>
    <property type="molecule type" value="Genomic_DNA"/>
</dbReference>
<comment type="caution">
    <text evidence="12">The sequence shown here is derived from an EMBL/GenBank/DDBJ whole genome shotgun (WGS) entry which is preliminary data.</text>
</comment>
<gene>
    <name evidence="12" type="ORF">F2B50_03850</name>
    <name evidence="13" type="ORF">FPF71_03850</name>
</gene>